<comment type="subcellular location">
    <subcellularLocation>
        <location evidence="2">Membrane</location>
        <topology evidence="2">Single-pass membrane protein</topology>
    </subcellularLocation>
</comment>
<dbReference type="OrthoDB" id="2789670at2759"/>
<dbReference type="PANTHER" id="PTHR46300">
    <property type="entry name" value="P450, PUTATIVE (EUROFUNG)-RELATED-RELATED"/>
    <property type="match status" value="1"/>
</dbReference>
<name>K5VTZ4_PHACS</name>
<keyword evidence="9 14" id="KW-0560">Oxidoreductase</keyword>
<dbReference type="GO" id="GO:0005506">
    <property type="term" value="F:iron ion binding"/>
    <property type="evidence" value="ECO:0007669"/>
    <property type="project" value="InterPro"/>
</dbReference>
<evidence type="ECO:0000256" key="3">
    <source>
        <dbReference type="ARBA" id="ARBA00005179"/>
    </source>
</evidence>
<evidence type="ECO:0000256" key="6">
    <source>
        <dbReference type="ARBA" id="ARBA00022692"/>
    </source>
</evidence>
<keyword evidence="6" id="KW-0812">Transmembrane</keyword>
<dbReference type="GO" id="GO:0004497">
    <property type="term" value="F:monooxygenase activity"/>
    <property type="evidence" value="ECO:0007669"/>
    <property type="project" value="UniProtKB-KW"/>
</dbReference>
<dbReference type="EMBL" id="JH930472">
    <property type="protein sequence ID" value="EKM54973.1"/>
    <property type="molecule type" value="Genomic_DNA"/>
</dbReference>
<evidence type="ECO:0008006" key="17">
    <source>
        <dbReference type="Google" id="ProtNLM"/>
    </source>
</evidence>
<gene>
    <name evidence="15" type="ORF">PHACADRAFT_195002</name>
</gene>
<dbReference type="Gene3D" id="1.10.630.10">
    <property type="entry name" value="Cytochrome P450"/>
    <property type="match status" value="1"/>
</dbReference>
<dbReference type="HOGENOM" id="CLU_001570_2_0_1"/>
<keyword evidence="7 13" id="KW-0479">Metal-binding</keyword>
<evidence type="ECO:0000256" key="7">
    <source>
        <dbReference type="ARBA" id="ARBA00022723"/>
    </source>
</evidence>
<keyword evidence="8" id="KW-1133">Transmembrane helix</keyword>
<dbReference type="RefSeq" id="XP_007395322.1">
    <property type="nucleotide sequence ID" value="XM_007395260.1"/>
</dbReference>
<dbReference type="KEGG" id="pco:PHACADRAFT_195002"/>
<keyword evidence="10 13" id="KW-0408">Iron</keyword>
<sequence>WFPGAGFKRQAREWRKDANLAYNEAFAAMKARDDIPSGCMAKPLVEKMLDDPGDPVYAEHVLKATLSSMYIAGADTTVSTLETFFLAMTLTPEVLQEAQLSVDRICEGRLPDFSDYDALPWVHAIVKECLRWRPVVPMTPAHMVTKDDIYEGYHITKGSLVFANAWAILHDPDAYSDPEAFNPRRFLRPRPSIGGTGAENVELDPTVRDPAVAVFGFGRRICPGRHMAYESLWIAVASVIAAFDITKAVDAHGAVIEPSGEYTDWFLTAPKPFKCCIRPRSPAHAALVHAALERDG</sequence>
<dbReference type="GeneID" id="18911058"/>
<comment type="cofactor">
    <cofactor evidence="1 13">
        <name>heme</name>
        <dbReference type="ChEBI" id="CHEBI:30413"/>
    </cofactor>
</comment>
<feature type="non-terminal residue" evidence="15">
    <location>
        <position position="1"/>
    </location>
</feature>
<evidence type="ECO:0000256" key="9">
    <source>
        <dbReference type="ARBA" id="ARBA00023002"/>
    </source>
</evidence>
<dbReference type="GO" id="GO:0016705">
    <property type="term" value="F:oxidoreductase activity, acting on paired donors, with incorporation or reduction of molecular oxygen"/>
    <property type="evidence" value="ECO:0007669"/>
    <property type="project" value="InterPro"/>
</dbReference>
<evidence type="ECO:0000256" key="13">
    <source>
        <dbReference type="PIRSR" id="PIRSR602401-1"/>
    </source>
</evidence>
<dbReference type="PROSITE" id="PS00086">
    <property type="entry name" value="CYTOCHROME_P450"/>
    <property type="match status" value="1"/>
</dbReference>
<evidence type="ECO:0000256" key="1">
    <source>
        <dbReference type="ARBA" id="ARBA00001971"/>
    </source>
</evidence>
<dbReference type="Proteomes" id="UP000008370">
    <property type="component" value="Unassembled WGS sequence"/>
</dbReference>
<evidence type="ECO:0000256" key="10">
    <source>
        <dbReference type="ARBA" id="ARBA00023004"/>
    </source>
</evidence>
<evidence type="ECO:0000256" key="5">
    <source>
        <dbReference type="ARBA" id="ARBA00022617"/>
    </source>
</evidence>
<organism evidence="15 16">
    <name type="scientific">Phanerochaete carnosa (strain HHB-10118-sp)</name>
    <name type="common">White-rot fungus</name>
    <name type="synonym">Peniophora carnosa</name>
    <dbReference type="NCBI Taxonomy" id="650164"/>
    <lineage>
        <taxon>Eukaryota</taxon>
        <taxon>Fungi</taxon>
        <taxon>Dikarya</taxon>
        <taxon>Basidiomycota</taxon>
        <taxon>Agaricomycotina</taxon>
        <taxon>Agaricomycetes</taxon>
        <taxon>Polyporales</taxon>
        <taxon>Phanerochaetaceae</taxon>
        <taxon>Phanerochaete</taxon>
    </lineage>
</organism>
<dbReference type="SUPFAM" id="SSF48264">
    <property type="entry name" value="Cytochrome P450"/>
    <property type="match status" value="1"/>
</dbReference>
<evidence type="ECO:0000313" key="16">
    <source>
        <dbReference type="Proteomes" id="UP000008370"/>
    </source>
</evidence>
<protein>
    <recommendedName>
        <fullName evidence="17">Cytochrome P450</fullName>
    </recommendedName>
</protein>
<dbReference type="InterPro" id="IPR036396">
    <property type="entry name" value="Cyt_P450_sf"/>
</dbReference>
<dbReference type="Pfam" id="PF00067">
    <property type="entry name" value="p450"/>
    <property type="match status" value="1"/>
</dbReference>
<dbReference type="GO" id="GO:0020037">
    <property type="term" value="F:heme binding"/>
    <property type="evidence" value="ECO:0007669"/>
    <property type="project" value="InterPro"/>
</dbReference>
<keyword evidence="12" id="KW-0472">Membrane</keyword>
<dbReference type="PRINTS" id="PR00463">
    <property type="entry name" value="EP450I"/>
</dbReference>
<feature type="binding site" description="axial binding residue" evidence="13">
    <location>
        <position position="222"/>
    </location>
    <ligand>
        <name>heme</name>
        <dbReference type="ChEBI" id="CHEBI:30413"/>
    </ligand>
    <ligandPart>
        <name>Fe</name>
        <dbReference type="ChEBI" id="CHEBI:18248"/>
    </ligandPart>
</feature>
<evidence type="ECO:0000256" key="4">
    <source>
        <dbReference type="ARBA" id="ARBA00010617"/>
    </source>
</evidence>
<evidence type="ECO:0000313" key="15">
    <source>
        <dbReference type="EMBL" id="EKM54973.1"/>
    </source>
</evidence>
<dbReference type="GO" id="GO:0016020">
    <property type="term" value="C:membrane"/>
    <property type="evidence" value="ECO:0007669"/>
    <property type="project" value="UniProtKB-SubCell"/>
</dbReference>
<comment type="similarity">
    <text evidence="4 14">Belongs to the cytochrome P450 family.</text>
</comment>
<keyword evidence="11 14" id="KW-0503">Monooxygenase</keyword>
<dbReference type="AlphaFoldDB" id="K5VTZ4"/>
<evidence type="ECO:0000256" key="11">
    <source>
        <dbReference type="ARBA" id="ARBA00023033"/>
    </source>
</evidence>
<dbReference type="InterPro" id="IPR050364">
    <property type="entry name" value="Cytochrome_P450_fung"/>
</dbReference>
<dbReference type="InParanoid" id="K5VTZ4"/>
<keyword evidence="5 13" id="KW-0349">Heme</keyword>
<dbReference type="InterPro" id="IPR017972">
    <property type="entry name" value="Cyt_P450_CS"/>
</dbReference>
<dbReference type="InterPro" id="IPR002401">
    <property type="entry name" value="Cyt_P450_E_grp-I"/>
</dbReference>
<evidence type="ECO:0000256" key="8">
    <source>
        <dbReference type="ARBA" id="ARBA00022989"/>
    </source>
</evidence>
<accession>K5VTZ4</accession>
<keyword evidence="16" id="KW-1185">Reference proteome</keyword>
<evidence type="ECO:0000256" key="12">
    <source>
        <dbReference type="ARBA" id="ARBA00023136"/>
    </source>
</evidence>
<reference evidence="15 16" key="1">
    <citation type="journal article" date="2012" name="BMC Genomics">
        <title>Comparative genomics of the white-rot fungi, Phanerochaete carnosa and P. chrysosporium, to elucidate the genetic basis of the distinct wood types they colonize.</title>
        <authorList>
            <person name="Suzuki H."/>
            <person name="MacDonald J."/>
            <person name="Syed K."/>
            <person name="Salamov A."/>
            <person name="Hori C."/>
            <person name="Aerts A."/>
            <person name="Henrissat B."/>
            <person name="Wiebenga A."/>
            <person name="vanKuyk P.A."/>
            <person name="Barry K."/>
            <person name="Lindquist E."/>
            <person name="LaButti K."/>
            <person name="Lapidus A."/>
            <person name="Lucas S."/>
            <person name="Coutinho P."/>
            <person name="Gong Y."/>
            <person name="Samejima M."/>
            <person name="Mahadevan R."/>
            <person name="Abou-Zaid M."/>
            <person name="de Vries R.P."/>
            <person name="Igarashi K."/>
            <person name="Yadav J.S."/>
            <person name="Grigoriev I.V."/>
            <person name="Master E.R."/>
        </authorList>
    </citation>
    <scope>NUCLEOTIDE SEQUENCE [LARGE SCALE GENOMIC DNA]</scope>
    <source>
        <strain evidence="15 16">HHB-10118-sp</strain>
    </source>
</reference>
<dbReference type="PANTHER" id="PTHR46300:SF7">
    <property type="entry name" value="P450, PUTATIVE (EUROFUNG)-RELATED"/>
    <property type="match status" value="1"/>
</dbReference>
<dbReference type="InterPro" id="IPR001128">
    <property type="entry name" value="Cyt_P450"/>
</dbReference>
<evidence type="ECO:0000256" key="2">
    <source>
        <dbReference type="ARBA" id="ARBA00004167"/>
    </source>
</evidence>
<dbReference type="PRINTS" id="PR00385">
    <property type="entry name" value="P450"/>
</dbReference>
<comment type="pathway">
    <text evidence="3">Secondary metabolite biosynthesis.</text>
</comment>
<proteinExistence type="inferred from homology"/>
<evidence type="ECO:0000256" key="14">
    <source>
        <dbReference type="RuleBase" id="RU000461"/>
    </source>
</evidence>